<name>A0A0K8QNR4_9GAMM</name>
<keyword evidence="4" id="KW-1185">Reference proteome</keyword>
<dbReference type="RefSeq" id="WP_062537120.1">
    <property type="nucleotide sequence ID" value="NZ_DF970211.1"/>
</dbReference>
<feature type="signal peptide" evidence="2">
    <location>
        <begin position="1"/>
        <end position="26"/>
    </location>
</feature>
<dbReference type="AlphaFoldDB" id="A0A0K8QNR4"/>
<reference evidence="3" key="1">
    <citation type="submission" date="2015-08" db="EMBL/GenBank/DDBJ databases">
        <title>Complete DNA Sequence of Pseudomonas syringae pv. actinidiae, the Causal Agent of Kiwifruit Canker Disease.</title>
        <authorList>
            <person name="Rikkerink E.H.A."/>
            <person name="Fineran P.C."/>
        </authorList>
    </citation>
    <scope>NUCLEOTIDE SEQUENCE</scope>
    <source>
        <strain evidence="3">SkMP5</strain>
    </source>
</reference>
<proteinExistence type="predicted"/>
<feature type="compositionally biased region" description="Basic residues" evidence="1">
    <location>
        <begin position="133"/>
        <end position="144"/>
    </location>
</feature>
<keyword evidence="2" id="KW-0732">Signal</keyword>
<organism evidence="3">
    <name type="scientific">Mizugakiibacter sediminis</name>
    <dbReference type="NCBI Taxonomy" id="1475481"/>
    <lineage>
        <taxon>Bacteria</taxon>
        <taxon>Pseudomonadati</taxon>
        <taxon>Pseudomonadota</taxon>
        <taxon>Gammaproteobacteria</taxon>
        <taxon>Lysobacterales</taxon>
        <taxon>Rhodanobacteraceae</taxon>
        <taxon>Mizugakiibacter</taxon>
    </lineage>
</organism>
<sequence>MTIRTTPRALAVALALACALPLAASADPPPWAPAHGYRAKHRYVYYPSAEVYYAPDTRMWFWLSGDDWSFGASLPLDYQPYVRSGGVSLELYSDRPYVDHTYVVEHYGGHRPDFRDRDRGRSRGDDDDSHGHGNGRGKGRHGGG</sequence>
<evidence type="ECO:0000313" key="3">
    <source>
        <dbReference type="EMBL" id="GAP66524.1"/>
    </source>
</evidence>
<evidence type="ECO:0000256" key="2">
    <source>
        <dbReference type="SAM" id="SignalP"/>
    </source>
</evidence>
<protein>
    <submittedName>
        <fullName evidence="3">Uncharacterized protein</fullName>
    </submittedName>
</protein>
<evidence type="ECO:0000313" key="4">
    <source>
        <dbReference type="Proteomes" id="UP000253740"/>
    </source>
</evidence>
<feature type="region of interest" description="Disordered" evidence="1">
    <location>
        <begin position="109"/>
        <end position="144"/>
    </location>
</feature>
<dbReference type="STRING" id="1475481.GCA_000953855_01868"/>
<dbReference type="Proteomes" id="UP000253740">
    <property type="component" value="Unassembled WGS sequence"/>
</dbReference>
<dbReference type="EMBL" id="DF970211">
    <property type="protein sequence ID" value="GAP66524.1"/>
    <property type="molecule type" value="Genomic_DNA"/>
</dbReference>
<gene>
    <name evidence="3" type="ORF">MBSD_n1832</name>
</gene>
<accession>A0A0K8QNR4</accession>
<feature type="chain" id="PRO_5005514946" evidence="2">
    <location>
        <begin position="27"/>
        <end position="144"/>
    </location>
</feature>
<dbReference type="OrthoDB" id="5959684at2"/>
<evidence type="ECO:0000256" key="1">
    <source>
        <dbReference type="SAM" id="MobiDB-lite"/>
    </source>
</evidence>
<feature type="compositionally biased region" description="Basic and acidic residues" evidence="1">
    <location>
        <begin position="109"/>
        <end position="124"/>
    </location>
</feature>